<dbReference type="Proteomes" id="UP000295696">
    <property type="component" value="Unassembled WGS sequence"/>
</dbReference>
<gene>
    <name evidence="2" type="ORF">EDD52_11586</name>
</gene>
<evidence type="ECO:0000256" key="1">
    <source>
        <dbReference type="SAM" id="SignalP"/>
    </source>
</evidence>
<feature type="chain" id="PRO_5020885854" evidence="1">
    <location>
        <begin position="21"/>
        <end position="157"/>
    </location>
</feature>
<keyword evidence="3" id="KW-1185">Reference proteome</keyword>
<sequence>MKTLTYIVVLLAGSATYAGEAINGETSSLSSTRTWATGSDSGYYIYSSEGEIAWKTGPFDDMAIECHGAGFWTSQEITGDGICIFGEEPDRWTVVQEMPEDSNLWADKSNNSQRQGVWKVVNGTGRFAGMTGFGTFVARDAAGGGRVTEVDGEIELR</sequence>
<dbReference type="OrthoDB" id="6168971at2"/>
<feature type="signal peptide" evidence="1">
    <location>
        <begin position="1"/>
        <end position="20"/>
    </location>
</feature>
<proteinExistence type="predicted"/>
<protein>
    <submittedName>
        <fullName evidence="2">Uncharacterized protein</fullName>
    </submittedName>
</protein>
<keyword evidence="1" id="KW-0732">Signal</keyword>
<comment type="caution">
    <text evidence="2">The sequence shown here is derived from an EMBL/GenBank/DDBJ whole genome shotgun (WGS) entry which is preliminary data.</text>
</comment>
<reference evidence="2 3" key="1">
    <citation type="submission" date="2019-03" db="EMBL/GenBank/DDBJ databases">
        <title>Genomic Encyclopedia of Type Strains, Phase IV (KMG-IV): sequencing the most valuable type-strain genomes for metagenomic binning, comparative biology and taxonomic classification.</title>
        <authorList>
            <person name="Goeker M."/>
        </authorList>
    </citation>
    <scope>NUCLEOTIDE SEQUENCE [LARGE SCALE GENOMIC DNA]</scope>
    <source>
        <strain evidence="2 3">DSM 104836</strain>
    </source>
</reference>
<dbReference type="RefSeq" id="WP_132247376.1">
    <property type="nucleotide sequence ID" value="NZ_SLZU01000015.1"/>
</dbReference>
<accession>A0A4R3J617</accession>
<dbReference type="AlphaFoldDB" id="A0A4R3J617"/>
<evidence type="ECO:0000313" key="3">
    <source>
        <dbReference type="Proteomes" id="UP000295696"/>
    </source>
</evidence>
<name>A0A4R3J617_9RHOB</name>
<dbReference type="EMBL" id="SLZU01000015">
    <property type="protein sequence ID" value="TCS60266.1"/>
    <property type="molecule type" value="Genomic_DNA"/>
</dbReference>
<organism evidence="2 3">
    <name type="scientific">Primorskyibacter sedentarius</name>
    <dbReference type="NCBI Taxonomy" id="745311"/>
    <lineage>
        <taxon>Bacteria</taxon>
        <taxon>Pseudomonadati</taxon>
        <taxon>Pseudomonadota</taxon>
        <taxon>Alphaproteobacteria</taxon>
        <taxon>Rhodobacterales</taxon>
        <taxon>Roseobacteraceae</taxon>
        <taxon>Primorskyibacter</taxon>
    </lineage>
</organism>
<evidence type="ECO:0000313" key="2">
    <source>
        <dbReference type="EMBL" id="TCS60266.1"/>
    </source>
</evidence>